<evidence type="ECO:0000256" key="3">
    <source>
        <dbReference type="ARBA" id="ARBA00022606"/>
    </source>
</evidence>
<keyword evidence="9" id="KW-0807">Transducer</keyword>
<evidence type="ECO:0000313" key="11">
    <source>
        <dbReference type="EMBL" id="CRL02774.1"/>
    </source>
</evidence>
<proteinExistence type="predicted"/>
<evidence type="ECO:0000256" key="10">
    <source>
        <dbReference type="SAM" id="Phobius"/>
    </source>
</evidence>
<feature type="transmembrane region" description="Helical" evidence="10">
    <location>
        <begin position="123"/>
        <end position="156"/>
    </location>
</feature>
<accession>A0A1J1IUG7</accession>
<reference evidence="11 12" key="1">
    <citation type="submission" date="2015-04" db="EMBL/GenBank/DDBJ databases">
        <authorList>
            <person name="Syromyatnikov M.Y."/>
            <person name="Popov V.N."/>
        </authorList>
    </citation>
    <scope>NUCLEOTIDE SEQUENCE [LARGE SCALE GENOMIC DNA]</scope>
</reference>
<dbReference type="AlphaFoldDB" id="A0A1J1IUG7"/>
<feature type="transmembrane region" description="Helical" evidence="10">
    <location>
        <begin position="28"/>
        <end position="44"/>
    </location>
</feature>
<gene>
    <name evidence="11" type="ORF">CLUMA_CG016009</name>
</gene>
<dbReference type="Proteomes" id="UP000183832">
    <property type="component" value="Unassembled WGS sequence"/>
</dbReference>
<dbReference type="GO" id="GO:0005886">
    <property type="term" value="C:plasma membrane"/>
    <property type="evidence" value="ECO:0007669"/>
    <property type="project" value="UniProtKB-SubCell"/>
</dbReference>
<dbReference type="Pfam" id="PF02949">
    <property type="entry name" value="7tm_6"/>
    <property type="match status" value="1"/>
</dbReference>
<dbReference type="InterPro" id="IPR004117">
    <property type="entry name" value="7tm6_olfct_rcpt"/>
</dbReference>
<keyword evidence="3" id="KW-0716">Sensory transduction</keyword>
<keyword evidence="8" id="KW-0675">Receptor</keyword>
<keyword evidence="2" id="KW-1003">Cell membrane</keyword>
<evidence type="ECO:0000256" key="7">
    <source>
        <dbReference type="ARBA" id="ARBA00023136"/>
    </source>
</evidence>
<comment type="subcellular location">
    <subcellularLocation>
        <location evidence="1">Cell membrane</location>
        <topology evidence="1">Multi-pass membrane protein</topology>
    </subcellularLocation>
</comment>
<sequence>MDIELFKPFKLIFKKFQWFGMWQDGEQTWAYFIFGYLLHLLLLKKIKKSYDELKDLLQSTNYEESVDRKTLKKEIAFCYKVYLAFWSSALVTCASGAFVPFLSSKLPYKVWFPFDVNKETNEIGFWIASLYLIFHSFIVSTLDITLDIFPVVFMAFSIGLLNEFSQRLSKIESNGDLIQCIIVHKKIKHFVNGIHANFATAIFFQGVTSSLTLCTGVLTMTFTTNLTQLIRIVTFIVPMVLEIFLPCYFGNELSIASSHLTTSIFQSKLIEGDQKLKKTAIIFTECNRKELKITSLGLFDLHEKFPLRIQLLNIQNMYLP</sequence>
<evidence type="ECO:0000256" key="6">
    <source>
        <dbReference type="ARBA" id="ARBA00022989"/>
    </source>
</evidence>
<dbReference type="OrthoDB" id="7548151at2759"/>
<evidence type="ECO:0000313" key="12">
    <source>
        <dbReference type="Proteomes" id="UP000183832"/>
    </source>
</evidence>
<feature type="transmembrane region" description="Helical" evidence="10">
    <location>
        <begin position="194"/>
        <end position="222"/>
    </location>
</feature>
<protein>
    <submittedName>
        <fullName evidence="11">CLUMA_CG016009, isoform A</fullName>
    </submittedName>
</protein>
<evidence type="ECO:0000256" key="9">
    <source>
        <dbReference type="ARBA" id="ARBA00023224"/>
    </source>
</evidence>
<dbReference type="STRING" id="568069.A0A1J1IUG7"/>
<evidence type="ECO:0000256" key="8">
    <source>
        <dbReference type="ARBA" id="ARBA00023170"/>
    </source>
</evidence>
<keyword evidence="7 10" id="KW-0472">Membrane</keyword>
<keyword evidence="4 10" id="KW-0812">Transmembrane</keyword>
<name>A0A1J1IUG7_9DIPT</name>
<keyword evidence="12" id="KW-1185">Reference proteome</keyword>
<organism evidence="11 12">
    <name type="scientific">Clunio marinus</name>
    <dbReference type="NCBI Taxonomy" id="568069"/>
    <lineage>
        <taxon>Eukaryota</taxon>
        <taxon>Metazoa</taxon>
        <taxon>Ecdysozoa</taxon>
        <taxon>Arthropoda</taxon>
        <taxon>Hexapoda</taxon>
        <taxon>Insecta</taxon>
        <taxon>Pterygota</taxon>
        <taxon>Neoptera</taxon>
        <taxon>Endopterygota</taxon>
        <taxon>Diptera</taxon>
        <taxon>Nematocera</taxon>
        <taxon>Chironomoidea</taxon>
        <taxon>Chironomidae</taxon>
        <taxon>Clunio</taxon>
    </lineage>
</organism>
<evidence type="ECO:0000256" key="4">
    <source>
        <dbReference type="ARBA" id="ARBA00022692"/>
    </source>
</evidence>
<dbReference type="GO" id="GO:0005549">
    <property type="term" value="F:odorant binding"/>
    <property type="evidence" value="ECO:0007669"/>
    <property type="project" value="InterPro"/>
</dbReference>
<keyword evidence="5" id="KW-0552">Olfaction</keyword>
<dbReference type="GO" id="GO:0004984">
    <property type="term" value="F:olfactory receptor activity"/>
    <property type="evidence" value="ECO:0007669"/>
    <property type="project" value="InterPro"/>
</dbReference>
<feature type="transmembrane region" description="Helical" evidence="10">
    <location>
        <begin position="228"/>
        <end position="249"/>
    </location>
</feature>
<evidence type="ECO:0000256" key="5">
    <source>
        <dbReference type="ARBA" id="ARBA00022725"/>
    </source>
</evidence>
<evidence type="ECO:0000256" key="2">
    <source>
        <dbReference type="ARBA" id="ARBA00022475"/>
    </source>
</evidence>
<dbReference type="PANTHER" id="PTHR21137:SF35">
    <property type="entry name" value="ODORANT RECEPTOR 19A-RELATED"/>
    <property type="match status" value="1"/>
</dbReference>
<dbReference type="GO" id="GO:0007165">
    <property type="term" value="P:signal transduction"/>
    <property type="evidence" value="ECO:0007669"/>
    <property type="project" value="UniProtKB-KW"/>
</dbReference>
<evidence type="ECO:0000256" key="1">
    <source>
        <dbReference type="ARBA" id="ARBA00004651"/>
    </source>
</evidence>
<dbReference type="EMBL" id="CVRI01000058">
    <property type="protein sequence ID" value="CRL02774.1"/>
    <property type="molecule type" value="Genomic_DNA"/>
</dbReference>
<dbReference type="PANTHER" id="PTHR21137">
    <property type="entry name" value="ODORANT RECEPTOR"/>
    <property type="match status" value="1"/>
</dbReference>
<keyword evidence="6 10" id="KW-1133">Transmembrane helix</keyword>
<feature type="transmembrane region" description="Helical" evidence="10">
    <location>
        <begin position="81"/>
        <end position="103"/>
    </location>
</feature>